<dbReference type="Proteomes" id="UP000193467">
    <property type="component" value="Unassembled WGS sequence"/>
</dbReference>
<dbReference type="Gene3D" id="3.80.10.10">
    <property type="entry name" value="Ribonuclease Inhibitor"/>
    <property type="match status" value="1"/>
</dbReference>
<dbReference type="InParanoid" id="A0A1Y2G385"/>
<dbReference type="AlphaFoldDB" id="A0A1Y2G385"/>
<comment type="caution">
    <text evidence="1">The sequence shown here is derived from an EMBL/GenBank/DDBJ whole genome shotgun (WGS) entry which is preliminary data.</text>
</comment>
<organism evidence="1 2">
    <name type="scientific">Leucosporidium creatinivorum</name>
    <dbReference type="NCBI Taxonomy" id="106004"/>
    <lineage>
        <taxon>Eukaryota</taxon>
        <taxon>Fungi</taxon>
        <taxon>Dikarya</taxon>
        <taxon>Basidiomycota</taxon>
        <taxon>Pucciniomycotina</taxon>
        <taxon>Microbotryomycetes</taxon>
        <taxon>Leucosporidiales</taxon>
        <taxon>Leucosporidium</taxon>
    </lineage>
</organism>
<dbReference type="SUPFAM" id="SSF52047">
    <property type="entry name" value="RNI-like"/>
    <property type="match status" value="1"/>
</dbReference>
<name>A0A1Y2G385_9BASI</name>
<gene>
    <name evidence="1" type="ORF">BCR35DRAFT_348808</name>
</gene>
<dbReference type="EMBL" id="MCGR01000001">
    <property type="protein sequence ID" value="ORY92406.1"/>
    <property type="molecule type" value="Genomic_DNA"/>
</dbReference>
<accession>A0A1Y2G385</accession>
<evidence type="ECO:0000313" key="2">
    <source>
        <dbReference type="Proteomes" id="UP000193467"/>
    </source>
</evidence>
<protein>
    <recommendedName>
        <fullName evidence="3">F-box domain-containing protein</fullName>
    </recommendedName>
</protein>
<evidence type="ECO:0008006" key="3">
    <source>
        <dbReference type="Google" id="ProtNLM"/>
    </source>
</evidence>
<sequence>MLSYDGDDEARFDLSWVVVSTKTLLKLTLESVTLKGTSDTLPPFLTLTSLTLRDCTVSPPLTPFLPSLFPSLRSLTLRPTPDTSFHLIQAVLVPFAPQLDSLTWSPSPKATAENGSARAEDGLLLAMLSLCTSLSYLGIPISTLRHLNAGQLPPSLKRLRLRLSRTGDEAKEVLSAVKKLPSTVEVVEMALCGWMSARAGEELLQEVRRRVAGRVRLRHVVGD</sequence>
<proteinExistence type="predicted"/>
<keyword evidence="2" id="KW-1185">Reference proteome</keyword>
<dbReference type="InterPro" id="IPR032675">
    <property type="entry name" value="LRR_dom_sf"/>
</dbReference>
<evidence type="ECO:0000313" key="1">
    <source>
        <dbReference type="EMBL" id="ORY92406.1"/>
    </source>
</evidence>
<reference evidence="1 2" key="1">
    <citation type="submission" date="2016-07" db="EMBL/GenBank/DDBJ databases">
        <title>Pervasive Adenine N6-methylation of Active Genes in Fungi.</title>
        <authorList>
            <consortium name="DOE Joint Genome Institute"/>
            <person name="Mondo S.J."/>
            <person name="Dannebaum R.O."/>
            <person name="Kuo R.C."/>
            <person name="Labutti K."/>
            <person name="Haridas S."/>
            <person name="Kuo A."/>
            <person name="Salamov A."/>
            <person name="Ahrendt S.R."/>
            <person name="Lipzen A."/>
            <person name="Sullivan W."/>
            <person name="Andreopoulos W.B."/>
            <person name="Clum A."/>
            <person name="Lindquist E."/>
            <person name="Daum C."/>
            <person name="Ramamoorthy G.K."/>
            <person name="Gryganskyi A."/>
            <person name="Culley D."/>
            <person name="Magnuson J.K."/>
            <person name="James T.Y."/>
            <person name="O'Malley M.A."/>
            <person name="Stajich J.E."/>
            <person name="Spatafora J.W."/>
            <person name="Visel A."/>
            <person name="Grigoriev I.V."/>
        </authorList>
    </citation>
    <scope>NUCLEOTIDE SEQUENCE [LARGE SCALE GENOMIC DNA]</scope>
    <source>
        <strain evidence="1 2">62-1032</strain>
    </source>
</reference>